<comment type="function">
    <text evidence="5">Involved in signal transduction through the Wnt pathway.</text>
</comment>
<protein>
    <submittedName>
        <fullName evidence="10">Protein BCL9 homolog isoform X1</fullName>
    </submittedName>
</protein>
<feature type="compositionally biased region" description="Low complexity" evidence="6">
    <location>
        <begin position="142"/>
        <end position="158"/>
    </location>
</feature>
<dbReference type="Proteomes" id="UP000001819">
    <property type="component" value="Chromosome 5"/>
</dbReference>
<feature type="region of interest" description="Disordered" evidence="6">
    <location>
        <begin position="1055"/>
        <end position="1082"/>
    </location>
</feature>
<feature type="compositionally biased region" description="Low complexity" evidence="6">
    <location>
        <begin position="476"/>
        <end position="489"/>
    </location>
</feature>
<comment type="similarity">
    <text evidence="2">Belongs to the BCL9 family.</text>
</comment>
<feature type="compositionally biased region" description="Polar residues" evidence="6">
    <location>
        <begin position="824"/>
        <end position="840"/>
    </location>
</feature>
<feature type="compositionally biased region" description="Low complexity" evidence="6">
    <location>
        <begin position="1547"/>
        <end position="1556"/>
    </location>
</feature>
<feature type="compositionally biased region" description="Basic residues" evidence="6">
    <location>
        <begin position="991"/>
        <end position="1000"/>
    </location>
</feature>
<feature type="compositionally biased region" description="Polar residues" evidence="6">
    <location>
        <begin position="977"/>
        <end position="988"/>
    </location>
</feature>
<feature type="compositionally biased region" description="Polar residues" evidence="6">
    <location>
        <begin position="951"/>
        <end position="968"/>
    </location>
</feature>
<dbReference type="PANTHER" id="PTHR23194:SF17">
    <property type="entry name" value="PROTEIN BCL9 HOMOLOG"/>
    <property type="match status" value="1"/>
</dbReference>
<evidence type="ECO:0000313" key="9">
    <source>
        <dbReference type="Proteomes" id="UP000001819"/>
    </source>
</evidence>
<feature type="region of interest" description="Disordered" evidence="6">
    <location>
        <begin position="1542"/>
        <end position="1576"/>
    </location>
</feature>
<feature type="compositionally biased region" description="Polar residues" evidence="6">
    <location>
        <begin position="96"/>
        <end position="107"/>
    </location>
</feature>
<evidence type="ECO:0000256" key="7">
    <source>
        <dbReference type="SAM" id="Phobius"/>
    </source>
</evidence>
<dbReference type="GO" id="GO:0016055">
    <property type="term" value="P:Wnt signaling pathway"/>
    <property type="evidence" value="ECO:0007669"/>
    <property type="project" value="UniProtKB-KW"/>
</dbReference>
<reference evidence="10" key="1">
    <citation type="submission" date="2025-08" db="UniProtKB">
        <authorList>
            <consortium name="RefSeq"/>
        </authorList>
    </citation>
    <scope>IDENTIFICATION</scope>
    <source>
        <strain evidence="10">MV-25-SWS-2005</strain>
        <tissue evidence="10">Whole body</tissue>
    </source>
</reference>
<evidence type="ECO:0000313" key="10">
    <source>
        <dbReference type="RefSeq" id="XP_015044280.1"/>
    </source>
</evidence>
<feature type="compositionally biased region" description="Gly residues" evidence="6">
    <location>
        <begin position="222"/>
        <end position="234"/>
    </location>
</feature>
<feature type="compositionally biased region" description="Polar residues" evidence="6">
    <location>
        <begin position="773"/>
        <end position="785"/>
    </location>
</feature>
<feature type="compositionally biased region" description="Polar residues" evidence="6">
    <location>
        <begin position="847"/>
        <end position="860"/>
    </location>
</feature>
<feature type="compositionally biased region" description="Low complexity" evidence="6">
    <location>
        <begin position="936"/>
        <end position="950"/>
    </location>
</feature>
<keyword evidence="7" id="KW-1133">Transmembrane helix</keyword>
<dbReference type="Pfam" id="PF11502">
    <property type="entry name" value="BCL9"/>
    <property type="match status" value="1"/>
</dbReference>
<feature type="compositionally biased region" description="Polar residues" evidence="6">
    <location>
        <begin position="1055"/>
        <end position="1078"/>
    </location>
</feature>
<sequence length="1576" mass="163701">MVWFWSNSYVETKIIHFLFLALVNLCTSVLVLYTENREINQKLYVHLKTYVDLCRMLSTTMPVSPAQAQTQANVDTSTSASSVGIGIGIGSPKSDPFSTVSPDQTKAMSDDASEKNGVPKNGKDVIAASGSASGVGNGSSGTGTADGQPSSSVGSSSINSCLIASPNNTSEHSNSSNVSAVAALAQMGDSDLGQSQEEHSKKKKMIVKDEDAEKASNKAKGLGSGAGSGSGPGSGLNATVAIKEEPADVLTSLVNVKKEENHSPNMSPVGFGSIGGRSGNTQESVVTTVKMELNVGSSSSEKTTTALNTDEMGGMGGIVCNHLSSDLMSETSNSTPGSSGVALNMNAPHATPGGAGCVVGVGNLMAGNGGTSIGVGVGNCLDYMQQQNHIFVFSTQLANKGAESVLSGQFQTIIAYHCTQPATKSFLEDFFMKNPMKMNKLQRQSSLGIPWMGIVPGIATTGPNLVSKLSQQPTPQSKSSGSLQKSQAQFNQSDNSKRNAMNAPSSNYADQTDTLNENDLMCWESGAGAGGTGSGSGPNSRNNNESCNGPNESQAIKLLEAAGVDLGQGKSNDLNLSHENNIISLQGVKVPDENLTPQQRQHREEQLAKIKKMNQFLFPENDTGSGANQIMGNQLSKLPTDMMMSMAGGGSAGAGATIVNPQMRHMHLPGNMKPEHITGPGLSEEVLLPGDVMTDMGTAMCNSGQKNSLQCGPAPGVTPVTGAGSINVNMQGPNSGAPNGNLIGNSSDLLGSFGNTNCGIGIIGTGPDMSKGMPNQLQDGLSQAPQAGMAQMEWSKIQQQFFEERLKGGKARPGTGPSGPLIAQTHQQSTGSNQVRNSLQGPPPPYHSTQRSASVPIATQSPNPSSPNNLSLPSPRTTGAAMGLPANSPIMEGPGSVPVSTTTAAAVAAAAVATSQANTMAVHSGSKNCFQADAASPSNQNSNPNRNRSSGTSGVLNHLNSNPSTPLSHLSPKELDSFNQSNSNSGDNMKNRRPSPHRPRSPGNCLIDASIETRFAASSPGVNFNPHPHMQSNTNTALNAYKVSSSNIAMERQNSAPGGQVQFNRRSDNIPLNPNSGNRPPPNKMAQNFDPISSLAQMSQQLTSCVSSMGSPAGAGGMNMMGGAGPGPGPVDINIDHSMMSGIDSTGMDAMNAQNSCHPMNPLMNPMGQRMLNPKMCIPGAPPGFNPNSPNGVIREGLGPGPATGPVPSQGNAPNFHGILPPGARLMGRMPVNFGSNFNPNIQVKASTPNTIQYMPVRPQNANNNNNNGVGNVRMPPSLEFLQRYANPQMAAGGNVPPSICPPLGSDGGMIVGPGAGPMLMNTSTEQQQQQNKMANNPGNPGNGMGFFQNCNQLSVMEEDATLAGHDMGMGIGQQSMIRGMRPHGMRQHGMGPRLQAPVGNLINRQQIQFTHTADGQLDCGGDPTAIFNNAPCNSSGPGPGMFSSSQQSNQTKPLHLKSMTSGMCQNPTGVGVGVGSTPVQAQIQAQGQGQSIIGPSNNNIMSGASNSTSNGATGVNFVGPSSNDLKYAQQYHSFQQQLYATNTRSQQQQQMQQQQGNMIAMPPNLSPNPAFFVNK</sequence>
<feature type="compositionally biased region" description="Low complexity" evidence="6">
    <location>
        <begin position="861"/>
        <end position="875"/>
    </location>
</feature>
<keyword evidence="7" id="KW-0472">Membrane</keyword>
<evidence type="ECO:0000259" key="8">
    <source>
        <dbReference type="Pfam" id="PF11502"/>
    </source>
</evidence>
<dbReference type="PANTHER" id="PTHR23194">
    <property type="entry name" value="PYGOPUS"/>
    <property type="match status" value="1"/>
</dbReference>
<dbReference type="Bgee" id="FBgn0075224">
    <property type="expression patterns" value="Expressed in insect adult head and 2 other cell types or tissues"/>
</dbReference>
<feature type="domain" description="B-cell lymphoma 9 beta-catenin binding" evidence="8">
    <location>
        <begin position="594"/>
        <end position="629"/>
    </location>
</feature>
<feature type="region of interest" description="Disordered" evidence="6">
    <location>
        <begin position="770"/>
        <end position="791"/>
    </location>
</feature>
<keyword evidence="4" id="KW-0539">Nucleus</keyword>
<dbReference type="FunCoup" id="A0A0R3P0Y3">
    <property type="interactions" value="284"/>
</dbReference>
<evidence type="ECO:0000256" key="3">
    <source>
        <dbReference type="ARBA" id="ARBA00022687"/>
    </source>
</evidence>
<organism evidence="9 10">
    <name type="scientific">Drosophila pseudoobscura pseudoobscura</name>
    <name type="common">Fruit fly</name>
    <dbReference type="NCBI Taxonomy" id="46245"/>
    <lineage>
        <taxon>Eukaryota</taxon>
        <taxon>Metazoa</taxon>
        <taxon>Ecdysozoa</taxon>
        <taxon>Arthropoda</taxon>
        <taxon>Hexapoda</taxon>
        <taxon>Insecta</taxon>
        <taxon>Pterygota</taxon>
        <taxon>Neoptera</taxon>
        <taxon>Endopterygota</taxon>
        <taxon>Diptera</taxon>
        <taxon>Brachycera</taxon>
        <taxon>Muscomorpha</taxon>
        <taxon>Ephydroidea</taxon>
        <taxon>Drosophilidae</taxon>
        <taxon>Drosophila</taxon>
        <taxon>Sophophora</taxon>
    </lineage>
</organism>
<evidence type="ECO:0000256" key="4">
    <source>
        <dbReference type="ARBA" id="ARBA00023242"/>
    </source>
</evidence>
<dbReference type="STRING" id="46245.A0A0R3P0Y3"/>
<evidence type="ECO:0000256" key="5">
    <source>
        <dbReference type="ARBA" id="ARBA00037400"/>
    </source>
</evidence>
<feature type="transmembrane region" description="Helical" evidence="7">
    <location>
        <begin position="14"/>
        <end position="33"/>
    </location>
</feature>
<dbReference type="GO" id="GO:0005634">
    <property type="term" value="C:nucleus"/>
    <property type="evidence" value="ECO:0007669"/>
    <property type="project" value="UniProtKB-SubCell"/>
</dbReference>
<evidence type="ECO:0000256" key="6">
    <source>
        <dbReference type="SAM" id="MobiDB-lite"/>
    </source>
</evidence>
<feature type="region of interest" description="Disordered" evidence="6">
    <location>
        <begin position="465"/>
        <end position="551"/>
    </location>
</feature>
<dbReference type="RefSeq" id="XP_015044280.1">
    <property type="nucleotide sequence ID" value="XM_015188794.2"/>
</dbReference>
<feature type="region of interest" description="Disordered" evidence="6">
    <location>
        <begin position="188"/>
        <end position="235"/>
    </location>
</feature>
<accession>A0A0R3P0Y3</accession>
<feature type="region of interest" description="Disordered" evidence="6">
    <location>
        <begin position="88"/>
        <end position="158"/>
    </location>
</feature>
<gene>
    <name evidence="10" type="primary">lgs</name>
</gene>
<feature type="compositionally biased region" description="Basic and acidic residues" evidence="6">
    <location>
        <begin position="196"/>
        <end position="216"/>
    </location>
</feature>
<feature type="compositionally biased region" description="Polar residues" evidence="6">
    <location>
        <begin position="490"/>
        <end position="517"/>
    </location>
</feature>
<evidence type="ECO:0000256" key="2">
    <source>
        <dbReference type="ARBA" id="ARBA00009200"/>
    </source>
</evidence>
<name>A0A0R3P0Y3_DROPS</name>
<keyword evidence="3" id="KW-0879">Wnt signaling pathway</keyword>
<evidence type="ECO:0000256" key="1">
    <source>
        <dbReference type="ARBA" id="ARBA00004123"/>
    </source>
</evidence>
<accession>A0A6I8VMU8</accession>
<keyword evidence="7" id="KW-0812">Transmembrane</keyword>
<dbReference type="InterPro" id="IPR052475">
    <property type="entry name" value="Wnt_Signal_Transd_Protein"/>
</dbReference>
<comment type="subcellular location">
    <subcellularLocation>
        <location evidence="1">Nucleus</location>
    </subcellularLocation>
</comment>
<feature type="region of interest" description="Disordered" evidence="6">
    <location>
        <begin position="807"/>
        <end position="895"/>
    </location>
</feature>
<dbReference type="ExpressionAtlas" id="A0A0R3P0Y3">
    <property type="expression patterns" value="baseline"/>
</dbReference>
<feature type="region of interest" description="Disordered" evidence="6">
    <location>
        <begin position="931"/>
        <end position="1005"/>
    </location>
</feature>
<keyword evidence="9" id="KW-1185">Reference proteome</keyword>
<proteinExistence type="inferred from homology"/>
<dbReference type="InParanoid" id="A0A0R3P0Y3"/>
<dbReference type="InterPro" id="IPR024670">
    <property type="entry name" value="BCL9_beta-catenin-bd_dom"/>
</dbReference>
<feature type="compositionally biased region" description="Gly residues" evidence="6">
    <location>
        <begin position="527"/>
        <end position="536"/>
    </location>
</feature>
<feature type="compositionally biased region" description="Polar residues" evidence="6">
    <location>
        <begin position="465"/>
        <end position="475"/>
    </location>
</feature>
<dbReference type="GeneID" id="4811846"/>